<dbReference type="PANTHER" id="PTHR43271">
    <property type="entry name" value="BLL2771 PROTEIN"/>
    <property type="match status" value="1"/>
</dbReference>
<comment type="similarity">
    <text evidence="2">Belongs to the major facilitator superfamily.</text>
</comment>
<feature type="transmembrane region" description="Helical" evidence="8">
    <location>
        <begin position="54"/>
        <end position="73"/>
    </location>
</feature>
<dbReference type="InterPro" id="IPR036259">
    <property type="entry name" value="MFS_trans_sf"/>
</dbReference>
<evidence type="ECO:0000256" key="5">
    <source>
        <dbReference type="ARBA" id="ARBA00022692"/>
    </source>
</evidence>
<organism evidence="10 11">
    <name type="scientific">Oceanobacillus limi</name>
    <dbReference type="NCBI Taxonomy" id="930131"/>
    <lineage>
        <taxon>Bacteria</taxon>
        <taxon>Bacillati</taxon>
        <taxon>Bacillota</taxon>
        <taxon>Bacilli</taxon>
        <taxon>Bacillales</taxon>
        <taxon>Bacillaceae</taxon>
        <taxon>Oceanobacillus</taxon>
    </lineage>
</organism>
<keyword evidence="6 8" id="KW-1133">Transmembrane helix</keyword>
<keyword evidence="3" id="KW-0813">Transport</keyword>
<feature type="transmembrane region" description="Helical" evidence="8">
    <location>
        <begin position="310"/>
        <end position="334"/>
    </location>
</feature>
<feature type="domain" description="Major facilitator superfamily (MFS) profile" evidence="9">
    <location>
        <begin position="19"/>
        <end position="395"/>
    </location>
</feature>
<evidence type="ECO:0000256" key="2">
    <source>
        <dbReference type="ARBA" id="ARBA00008335"/>
    </source>
</evidence>
<dbReference type="PROSITE" id="PS50850">
    <property type="entry name" value="MFS"/>
    <property type="match status" value="1"/>
</dbReference>
<evidence type="ECO:0000256" key="3">
    <source>
        <dbReference type="ARBA" id="ARBA00022448"/>
    </source>
</evidence>
<evidence type="ECO:0000313" key="10">
    <source>
        <dbReference type="EMBL" id="SES99340.1"/>
    </source>
</evidence>
<feature type="transmembrane region" description="Helical" evidence="8">
    <location>
        <begin position="259"/>
        <end position="279"/>
    </location>
</feature>
<dbReference type="GO" id="GO:0022857">
    <property type="term" value="F:transmembrane transporter activity"/>
    <property type="evidence" value="ECO:0007669"/>
    <property type="project" value="InterPro"/>
</dbReference>
<evidence type="ECO:0000256" key="4">
    <source>
        <dbReference type="ARBA" id="ARBA00022475"/>
    </source>
</evidence>
<dbReference type="InterPro" id="IPR020846">
    <property type="entry name" value="MFS_dom"/>
</dbReference>
<protein>
    <submittedName>
        <fullName evidence="10">Predicted arabinose efflux permease, MFS family</fullName>
    </submittedName>
</protein>
<dbReference type="STRING" id="930131.SAMN05216389_10489"/>
<accession>A0A1I0B095</accession>
<feature type="transmembrane region" description="Helical" evidence="8">
    <location>
        <begin position="346"/>
        <end position="366"/>
    </location>
</feature>
<keyword evidence="4" id="KW-1003">Cell membrane</keyword>
<evidence type="ECO:0000256" key="6">
    <source>
        <dbReference type="ARBA" id="ARBA00022989"/>
    </source>
</evidence>
<evidence type="ECO:0000313" key="11">
    <source>
        <dbReference type="Proteomes" id="UP000198618"/>
    </source>
</evidence>
<keyword evidence="7 8" id="KW-0472">Membrane</keyword>
<dbReference type="Proteomes" id="UP000198618">
    <property type="component" value="Unassembled WGS sequence"/>
</dbReference>
<name>A0A1I0B095_9BACI</name>
<dbReference type="AlphaFoldDB" id="A0A1I0B095"/>
<keyword evidence="5 8" id="KW-0812">Transmembrane</keyword>
<feature type="transmembrane region" description="Helical" evidence="8">
    <location>
        <begin position="21"/>
        <end position="42"/>
    </location>
</feature>
<comment type="subcellular location">
    <subcellularLocation>
        <location evidence="1">Cell membrane</location>
        <topology evidence="1">Multi-pass membrane protein</topology>
    </subcellularLocation>
</comment>
<keyword evidence="11" id="KW-1185">Reference proteome</keyword>
<dbReference type="Gene3D" id="1.20.1250.20">
    <property type="entry name" value="MFS general substrate transporter like domains"/>
    <property type="match status" value="1"/>
</dbReference>
<feature type="transmembrane region" description="Helical" evidence="8">
    <location>
        <begin position="372"/>
        <end position="393"/>
    </location>
</feature>
<sequence length="395" mass="43503">MDEVFQKVKTAETTNYNFITFVMFWCALIVVSSVYVTTPLIIPFTNQFVVSQSLAAWTSSSFSLFYGIGFLLFGPLAERFGRKRIIAYGLASLTIITCMIGFIHSFWALVILRGIQGFIASTFAPTALAYVFDLFPKNKIATVVGFISFGYVTAGIFGQVVSDLINQTFDWQYVFILFSILYFLTFLCVQFGLPSTGKGIAHKGIEYYIHQAKVIFSQKNFIFCYTITIFLLMTFIGMYTVLGDYLGGAPFHLTDKEILYVRAIGIFGMILSPLAGSIVRKIGLMATLRLGLGISIIGLFLLGFGKHLMVIVSMSVLYVAGISLIFPAIMMVVGQLGGKQRALANSFYAFILFIGAMLGPLVAIGLMNLGSYLLTFGVLAILLAIALLVSFFIKI</sequence>
<feature type="transmembrane region" description="Helical" evidence="8">
    <location>
        <begin position="286"/>
        <end position="304"/>
    </location>
</feature>
<feature type="transmembrane region" description="Helical" evidence="8">
    <location>
        <begin position="85"/>
        <end position="109"/>
    </location>
</feature>
<dbReference type="OrthoDB" id="9781156at2"/>
<evidence type="ECO:0000256" key="1">
    <source>
        <dbReference type="ARBA" id="ARBA00004651"/>
    </source>
</evidence>
<proteinExistence type="inferred from homology"/>
<feature type="transmembrane region" description="Helical" evidence="8">
    <location>
        <begin position="221"/>
        <end position="239"/>
    </location>
</feature>
<gene>
    <name evidence="10" type="ORF">SAMN05216389_10489</name>
</gene>
<feature type="transmembrane region" description="Helical" evidence="8">
    <location>
        <begin position="140"/>
        <end position="161"/>
    </location>
</feature>
<dbReference type="PANTHER" id="PTHR43271:SF2">
    <property type="entry name" value="BLL2771 PROTEIN"/>
    <property type="match status" value="1"/>
</dbReference>
<evidence type="ECO:0000259" key="9">
    <source>
        <dbReference type="PROSITE" id="PS50850"/>
    </source>
</evidence>
<evidence type="ECO:0000256" key="7">
    <source>
        <dbReference type="ARBA" id="ARBA00023136"/>
    </source>
</evidence>
<feature type="transmembrane region" description="Helical" evidence="8">
    <location>
        <begin position="173"/>
        <end position="193"/>
    </location>
</feature>
<dbReference type="EMBL" id="FOHE01000004">
    <property type="protein sequence ID" value="SES99340.1"/>
    <property type="molecule type" value="Genomic_DNA"/>
</dbReference>
<reference evidence="10 11" key="1">
    <citation type="submission" date="2016-10" db="EMBL/GenBank/DDBJ databases">
        <authorList>
            <person name="de Groot N.N."/>
        </authorList>
    </citation>
    <scope>NUCLEOTIDE SEQUENCE [LARGE SCALE GENOMIC DNA]</scope>
    <source>
        <strain evidence="10 11">IBRC-M 10780</strain>
    </source>
</reference>
<feature type="transmembrane region" description="Helical" evidence="8">
    <location>
        <begin position="115"/>
        <end position="133"/>
    </location>
</feature>
<dbReference type="Pfam" id="PF07690">
    <property type="entry name" value="MFS_1"/>
    <property type="match status" value="1"/>
</dbReference>
<dbReference type="InterPro" id="IPR011701">
    <property type="entry name" value="MFS"/>
</dbReference>
<dbReference type="GO" id="GO:0005886">
    <property type="term" value="C:plasma membrane"/>
    <property type="evidence" value="ECO:0007669"/>
    <property type="project" value="UniProtKB-SubCell"/>
</dbReference>
<dbReference type="SUPFAM" id="SSF103473">
    <property type="entry name" value="MFS general substrate transporter"/>
    <property type="match status" value="1"/>
</dbReference>
<dbReference type="RefSeq" id="WP_090867884.1">
    <property type="nucleotide sequence ID" value="NZ_FOHE01000004.1"/>
</dbReference>
<evidence type="ECO:0000256" key="8">
    <source>
        <dbReference type="SAM" id="Phobius"/>
    </source>
</evidence>
<dbReference type="CDD" id="cd17324">
    <property type="entry name" value="MFS_NepI_like"/>
    <property type="match status" value="1"/>
</dbReference>